<dbReference type="InterPro" id="IPR011032">
    <property type="entry name" value="GroES-like_sf"/>
</dbReference>
<keyword evidence="1" id="KW-0521">NADP</keyword>
<dbReference type="PANTHER" id="PTHR44154">
    <property type="entry name" value="QUINONE OXIDOREDUCTASE"/>
    <property type="match status" value="1"/>
</dbReference>
<sequence length="331" mass="35626">MKVVQFQESGLDNLKVVETERPRLGSHDVLLQVMEAGVNPIDYYVVSSINVRPMPHVPGAEFAGVVVEVGDHVSDFKPGDRVAVYNRVFDGSCDMCLSSMEHLCRNGGIMSVVTNGGWAEYVAVPGKNLVKIPEIGWEIAASLPVSALTAYHALMSAGLRPGNVVAIFGASGNTGQFAVQLAKMMGAEVIAVTGKDWVRELGADYVVTADKAVDEIGKLTGGRMADVVIDPLGQSTWTASIGAVGRRGKWITFGQLTGGEVTLSISKLYSSEAWIIGSTGGTRKELSELAKLSPKLKVRVDKEYDMNDARNALDRLFSKQRNGRVMLRIGR</sequence>
<dbReference type="SMART" id="SM00829">
    <property type="entry name" value="PKS_ER"/>
    <property type="match status" value="1"/>
</dbReference>
<dbReference type="InterPro" id="IPR013149">
    <property type="entry name" value="ADH-like_C"/>
</dbReference>
<dbReference type="InterPro" id="IPR051603">
    <property type="entry name" value="Zinc-ADH_QOR/CCCR"/>
</dbReference>
<proteinExistence type="predicted"/>
<evidence type="ECO:0000259" key="2">
    <source>
        <dbReference type="SMART" id="SM00829"/>
    </source>
</evidence>
<dbReference type="CDD" id="cd08264">
    <property type="entry name" value="Zn_ADH_like2"/>
    <property type="match status" value="1"/>
</dbReference>
<dbReference type="Pfam" id="PF00107">
    <property type="entry name" value="ADH_zinc_N"/>
    <property type="match status" value="1"/>
</dbReference>
<feature type="domain" description="Enoyl reductase (ER)" evidence="2">
    <location>
        <begin position="9"/>
        <end position="327"/>
    </location>
</feature>
<dbReference type="Proteomes" id="UP000610960">
    <property type="component" value="Unassembled WGS sequence"/>
</dbReference>
<dbReference type="InterPro" id="IPR020843">
    <property type="entry name" value="ER"/>
</dbReference>
<dbReference type="InterPro" id="IPR036291">
    <property type="entry name" value="NAD(P)-bd_dom_sf"/>
</dbReference>
<dbReference type="PANTHER" id="PTHR44154:SF1">
    <property type="entry name" value="QUINONE OXIDOREDUCTASE"/>
    <property type="match status" value="1"/>
</dbReference>
<dbReference type="EMBL" id="BMNL01000004">
    <property type="protein sequence ID" value="GGP22298.1"/>
    <property type="molecule type" value="Genomic_DNA"/>
</dbReference>
<dbReference type="SUPFAM" id="SSF50129">
    <property type="entry name" value="GroES-like"/>
    <property type="match status" value="1"/>
</dbReference>
<dbReference type="SUPFAM" id="SSF51735">
    <property type="entry name" value="NAD(P)-binding Rossmann-fold domains"/>
    <property type="match status" value="1"/>
</dbReference>
<dbReference type="AlphaFoldDB" id="A0A830GWJ9"/>
<gene>
    <name evidence="3" type="ORF">GCM10007981_17800</name>
</gene>
<evidence type="ECO:0000256" key="1">
    <source>
        <dbReference type="ARBA" id="ARBA00022857"/>
    </source>
</evidence>
<name>A0A830GWJ9_9CREN</name>
<dbReference type="Pfam" id="PF08240">
    <property type="entry name" value="ADH_N"/>
    <property type="match status" value="1"/>
</dbReference>
<reference evidence="3" key="2">
    <citation type="submission" date="2020-09" db="EMBL/GenBank/DDBJ databases">
        <authorList>
            <person name="Sun Q."/>
            <person name="Ohkuma M."/>
        </authorList>
    </citation>
    <scope>NUCLEOTIDE SEQUENCE</scope>
    <source>
        <strain evidence="3">JCM 10088</strain>
    </source>
</reference>
<dbReference type="OrthoDB" id="8709at2157"/>
<evidence type="ECO:0000313" key="4">
    <source>
        <dbReference type="Proteomes" id="UP000610960"/>
    </source>
</evidence>
<dbReference type="Gene3D" id="3.90.180.10">
    <property type="entry name" value="Medium-chain alcohol dehydrogenases, catalytic domain"/>
    <property type="match status" value="1"/>
</dbReference>
<dbReference type="GO" id="GO:0016491">
    <property type="term" value="F:oxidoreductase activity"/>
    <property type="evidence" value="ECO:0007669"/>
    <property type="project" value="InterPro"/>
</dbReference>
<protein>
    <submittedName>
        <fullName evidence="3">Alcohol dehydrogenase</fullName>
    </submittedName>
</protein>
<organism evidence="3 4">
    <name type="scientific">Thermocladium modestius</name>
    <dbReference type="NCBI Taxonomy" id="62609"/>
    <lineage>
        <taxon>Archaea</taxon>
        <taxon>Thermoproteota</taxon>
        <taxon>Thermoprotei</taxon>
        <taxon>Thermoproteales</taxon>
        <taxon>Thermoproteaceae</taxon>
        <taxon>Thermocladium</taxon>
    </lineage>
</organism>
<keyword evidence="4" id="KW-1185">Reference proteome</keyword>
<evidence type="ECO:0000313" key="3">
    <source>
        <dbReference type="EMBL" id="GGP22298.1"/>
    </source>
</evidence>
<dbReference type="InterPro" id="IPR013154">
    <property type="entry name" value="ADH-like_N"/>
</dbReference>
<accession>A0A830GWJ9</accession>
<reference evidence="3" key="1">
    <citation type="journal article" date="2014" name="Int. J. Syst. Evol. Microbiol.">
        <title>Complete genome sequence of Corynebacterium casei LMG S-19264T (=DSM 44701T), isolated from a smear-ripened cheese.</title>
        <authorList>
            <consortium name="US DOE Joint Genome Institute (JGI-PGF)"/>
            <person name="Walter F."/>
            <person name="Albersmeier A."/>
            <person name="Kalinowski J."/>
            <person name="Ruckert C."/>
        </authorList>
    </citation>
    <scope>NUCLEOTIDE SEQUENCE</scope>
    <source>
        <strain evidence="3">JCM 10088</strain>
    </source>
</reference>
<comment type="caution">
    <text evidence="3">The sequence shown here is derived from an EMBL/GenBank/DDBJ whole genome shotgun (WGS) entry which is preliminary data.</text>
</comment>
<dbReference type="RefSeq" id="WP_188597049.1">
    <property type="nucleotide sequence ID" value="NZ_BMNL01000004.1"/>
</dbReference>